<gene>
    <name evidence="2" type="ORF">Ahy_A03g015291</name>
</gene>
<name>A0A445E0G0_ARAHY</name>
<dbReference type="STRING" id="3818.A0A445E0G0"/>
<proteinExistence type="inferred from homology"/>
<dbReference type="PANTHER" id="PTHR45717:SF10">
    <property type="entry name" value="OS10G0501000 PROTEIN"/>
    <property type="match status" value="1"/>
</dbReference>
<reference evidence="2 3" key="1">
    <citation type="submission" date="2019-01" db="EMBL/GenBank/DDBJ databases">
        <title>Sequencing of cultivated peanut Arachis hypogaea provides insights into genome evolution and oil improvement.</title>
        <authorList>
            <person name="Chen X."/>
        </authorList>
    </citation>
    <scope>NUCLEOTIDE SEQUENCE [LARGE SCALE GENOMIC DNA]</scope>
    <source>
        <strain evidence="3">cv. Fuhuasheng</strain>
        <tissue evidence="2">Leaves</tissue>
    </source>
</reference>
<dbReference type="AlphaFoldDB" id="A0A445E0G0"/>
<comment type="similarity">
    <text evidence="1">Belongs to the PPR family. P subfamily.</text>
</comment>
<protein>
    <recommendedName>
        <fullName evidence="4">Pentatricopeptide repeat-containing protein</fullName>
    </recommendedName>
</protein>
<evidence type="ECO:0000313" key="2">
    <source>
        <dbReference type="EMBL" id="RYR68821.1"/>
    </source>
</evidence>
<evidence type="ECO:0000313" key="3">
    <source>
        <dbReference type="Proteomes" id="UP000289738"/>
    </source>
</evidence>
<evidence type="ECO:0000256" key="1">
    <source>
        <dbReference type="ARBA" id="ARBA00007626"/>
    </source>
</evidence>
<dbReference type="GO" id="GO:0005739">
    <property type="term" value="C:mitochondrion"/>
    <property type="evidence" value="ECO:0007669"/>
    <property type="project" value="TreeGrafter"/>
</dbReference>
<dbReference type="EMBL" id="SDMP01000003">
    <property type="protein sequence ID" value="RYR68821.1"/>
    <property type="molecule type" value="Genomic_DNA"/>
</dbReference>
<sequence>MNLFLKKWNLFSTGSWVVQRAMLHNSQARSDSLFLRISRAGQPNISMNRILDQWVEEGGHVRHFELQFFIKQLRSHRRFNHALQVLEWMGDERKHHLTST</sequence>
<dbReference type="Proteomes" id="UP000289738">
    <property type="component" value="Chromosome A03"/>
</dbReference>
<accession>A0A445E0G0</accession>
<organism evidence="2 3">
    <name type="scientific">Arachis hypogaea</name>
    <name type="common">Peanut</name>
    <dbReference type="NCBI Taxonomy" id="3818"/>
    <lineage>
        <taxon>Eukaryota</taxon>
        <taxon>Viridiplantae</taxon>
        <taxon>Streptophyta</taxon>
        <taxon>Embryophyta</taxon>
        <taxon>Tracheophyta</taxon>
        <taxon>Spermatophyta</taxon>
        <taxon>Magnoliopsida</taxon>
        <taxon>eudicotyledons</taxon>
        <taxon>Gunneridae</taxon>
        <taxon>Pentapetalae</taxon>
        <taxon>rosids</taxon>
        <taxon>fabids</taxon>
        <taxon>Fabales</taxon>
        <taxon>Fabaceae</taxon>
        <taxon>Papilionoideae</taxon>
        <taxon>50 kb inversion clade</taxon>
        <taxon>dalbergioids sensu lato</taxon>
        <taxon>Dalbergieae</taxon>
        <taxon>Pterocarpus clade</taxon>
        <taxon>Arachis</taxon>
    </lineage>
</organism>
<keyword evidence="3" id="KW-1185">Reference proteome</keyword>
<evidence type="ECO:0008006" key="4">
    <source>
        <dbReference type="Google" id="ProtNLM"/>
    </source>
</evidence>
<dbReference type="PANTHER" id="PTHR45717">
    <property type="entry name" value="OS12G0527900 PROTEIN"/>
    <property type="match status" value="1"/>
</dbReference>
<comment type="caution">
    <text evidence="2">The sequence shown here is derived from an EMBL/GenBank/DDBJ whole genome shotgun (WGS) entry which is preliminary data.</text>
</comment>